<proteinExistence type="predicted"/>
<gene>
    <name evidence="1" type="ORF">H6F44_15445</name>
</gene>
<dbReference type="AlphaFoldDB" id="A0A926Z761"/>
<keyword evidence="2" id="KW-1185">Reference proteome</keyword>
<name>A0A926Z761_9CYAN</name>
<reference evidence="1" key="1">
    <citation type="journal article" date="2015" name="ISME J.">
        <title>Draft Genome Sequence of Streptomyces incarnatus NRRL8089, which Produces the Nucleoside Antibiotic Sinefungin.</title>
        <authorList>
            <person name="Oshima K."/>
            <person name="Hattori M."/>
            <person name="Shimizu H."/>
            <person name="Fukuda K."/>
            <person name="Nemoto M."/>
            <person name="Inagaki K."/>
            <person name="Tamura T."/>
        </authorList>
    </citation>
    <scope>NUCLEOTIDE SEQUENCE</scope>
    <source>
        <strain evidence="1">FACHB-1277</strain>
    </source>
</reference>
<dbReference type="RefSeq" id="WP_190351923.1">
    <property type="nucleotide sequence ID" value="NZ_JACJPY010000055.1"/>
</dbReference>
<accession>A0A926Z761</accession>
<reference evidence="1" key="2">
    <citation type="submission" date="2020-08" db="EMBL/GenBank/DDBJ databases">
        <authorList>
            <person name="Chen M."/>
            <person name="Teng W."/>
            <person name="Zhao L."/>
            <person name="Hu C."/>
            <person name="Zhou Y."/>
            <person name="Han B."/>
            <person name="Song L."/>
            <person name="Shu W."/>
        </authorList>
    </citation>
    <scope>NUCLEOTIDE SEQUENCE</scope>
    <source>
        <strain evidence="1">FACHB-1277</strain>
    </source>
</reference>
<evidence type="ECO:0000313" key="2">
    <source>
        <dbReference type="Proteomes" id="UP000631421"/>
    </source>
</evidence>
<dbReference type="Proteomes" id="UP000631421">
    <property type="component" value="Unassembled WGS sequence"/>
</dbReference>
<protein>
    <submittedName>
        <fullName evidence="1">Uncharacterized protein</fullName>
    </submittedName>
</protein>
<organism evidence="1 2">
    <name type="scientific">Pseudanabaena cinerea FACHB-1277</name>
    <dbReference type="NCBI Taxonomy" id="2949581"/>
    <lineage>
        <taxon>Bacteria</taxon>
        <taxon>Bacillati</taxon>
        <taxon>Cyanobacteriota</taxon>
        <taxon>Cyanophyceae</taxon>
        <taxon>Pseudanabaenales</taxon>
        <taxon>Pseudanabaenaceae</taxon>
        <taxon>Pseudanabaena</taxon>
        <taxon>Pseudanabaena cinerea</taxon>
    </lineage>
</organism>
<dbReference type="EMBL" id="JACJPY010000055">
    <property type="protein sequence ID" value="MBD2151503.1"/>
    <property type="molecule type" value="Genomic_DNA"/>
</dbReference>
<comment type="caution">
    <text evidence="1">The sequence shown here is derived from an EMBL/GenBank/DDBJ whole genome shotgun (WGS) entry which is preliminary data.</text>
</comment>
<evidence type="ECO:0000313" key="1">
    <source>
        <dbReference type="EMBL" id="MBD2151503.1"/>
    </source>
</evidence>
<sequence>MSNTNLTLPLLHSLKAYAKTFAVSGNAEQLSAIASAILRFQPQEGALSLMSTDAVIQQVVQQFGVDRGLPDTLDLAIDSKTEQLIQGVHQWQRSLENQVLNTLNAYAQNFQTEQLQNLLPETVLSILPLVEDAQLHKSEFDFLLQQVKSKFNIENALGQVIEPQYLAIAQKLAKSLQLGNVTQLFEQQLLQGRLQGRSLVEQSVENLTESFVNQELEKFLGSDAVTVDIDVDAQQMMVKQVVLKLNMMQSSPPPVKSNADISKQLDQEVAKMQALRSQPISFSFQPPQ</sequence>